<evidence type="ECO:0000256" key="6">
    <source>
        <dbReference type="ARBA" id="ARBA00022692"/>
    </source>
</evidence>
<keyword evidence="7 10" id="KW-0256">Endoplasmic reticulum</keyword>
<protein>
    <recommendedName>
        <fullName evidence="10">Alpha-1,3-glucosyltransferase</fullName>
        <ecNumber evidence="10">2.4.1.-</ecNumber>
    </recommendedName>
</protein>
<evidence type="ECO:0000256" key="10">
    <source>
        <dbReference type="RuleBase" id="RU363110"/>
    </source>
</evidence>
<dbReference type="PANTHER" id="PTHR12413:SF1">
    <property type="entry name" value="DOLICHYL PYROPHOSPHATE MAN9GLCNAC2 ALPHA-1,3-GLUCOSYLTRANSFERASE"/>
    <property type="match status" value="1"/>
</dbReference>
<evidence type="ECO:0000256" key="3">
    <source>
        <dbReference type="ARBA" id="ARBA00008715"/>
    </source>
</evidence>
<evidence type="ECO:0000313" key="11">
    <source>
        <dbReference type="EMBL" id="KAH1031632.1"/>
    </source>
</evidence>
<keyword evidence="6 10" id="KW-0812">Transmembrane</keyword>
<dbReference type="GO" id="GO:0005789">
    <property type="term" value="C:endoplasmic reticulum membrane"/>
    <property type="evidence" value="ECO:0007669"/>
    <property type="project" value="UniProtKB-SubCell"/>
</dbReference>
<comment type="caution">
    <text evidence="11">The sequence shown here is derived from an EMBL/GenBank/DDBJ whole genome shotgun (WGS) entry which is preliminary data.</text>
</comment>
<comment type="pathway">
    <text evidence="2 10">Protein modification; protein glycosylation.</text>
</comment>
<sequence length="128" mass="14334">MGFSLKPSILTPLHSSLHEAFDYGVSARICRKLLMRWTVLSSDVLIFFPAVLYFVLVYRSIRFGTGQNNDVTWHIAMILLNPCLILIDHGHFQYNCISLGLTIAAIAAALSQKDLVASVLYCLPLNHK</sequence>
<dbReference type="EMBL" id="JAIQCV010000013">
    <property type="protein sequence ID" value="KAH1031632.1"/>
    <property type="molecule type" value="Genomic_DNA"/>
</dbReference>
<evidence type="ECO:0000313" key="12">
    <source>
        <dbReference type="Proteomes" id="UP000828251"/>
    </source>
</evidence>
<feature type="transmembrane region" description="Helical" evidence="10">
    <location>
        <begin position="71"/>
        <end position="87"/>
    </location>
</feature>
<keyword evidence="4 10" id="KW-0328">Glycosyltransferase</keyword>
<evidence type="ECO:0000256" key="1">
    <source>
        <dbReference type="ARBA" id="ARBA00004477"/>
    </source>
</evidence>
<evidence type="ECO:0000256" key="8">
    <source>
        <dbReference type="ARBA" id="ARBA00022989"/>
    </source>
</evidence>
<keyword evidence="5 10" id="KW-0808">Transferase</keyword>
<evidence type="ECO:0000256" key="4">
    <source>
        <dbReference type="ARBA" id="ARBA00022676"/>
    </source>
</evidence>
<feature type="transmembrane region" description="Helical" evidence="10">
    <location>
        <begin position="37"/>
        <end position="59"/>
    </location>
</feature>
<dbReference type="EC" id="2.4.1.-" evidence="10"/>
<reference evidence="11 12" key="1">
    <citation type="journal article" date="2021" name="Plant Biotechnol. J.">
        <title>Multi-omics assisted identification of the key and species-specific regulatory components of drought-tolerant mechanisms in Gossypium stocksii.</title>
        <authorList>
            <person name="Yu D."/>
            <person name="Ke L."/>
            <person name="Zhang D."/>
            <person name="Wu Y."/>
            <person name="Sun Y."/>
            <person name="Mei J."/>
            <person name="Sun J."/>
            <person name="Sun Y."/>
        </authorList>
    </citation>
    <scope>NUCLEOTIDE SEQUENCE [LARGE SCALE GENOMIC DNA]</scope>
    <source>
        <strain evidence="12">cv. E1</strain>
        <tissue evidence="11">Leaf</tissue>
    </source>
</reference>
<organism evidence="11 12">
    <name type="scientific">Gossypium stocksii</name>
    <dbReference type="NCBI Taxonomy" id="47602"/>
    <lineage>
        <taxon>Eukaryota</taxon>
        <taxon>Viridiplantae</taxon>
        <taxon>Streptophyta</taxon>
        <taxon>Embryophyta</taxon>
        <taxon>Tracheophyta</taxon>
        <taxon>Spermatophyta</taxon>
        <taxon>Magnoliopsida</taxon>
        <taxon>eudicotyledons</taxon>
        <taxon>Gunneridae</taxon>
        <taxon>Pentapetalae</taxon>
        <taxon>rosids</taxon>
        <taxon>malvids</taxon>
        <taxon>Malvales</taxon>
        <taxon>Malvaceae</taxon>
        <taxon>Malvoideae</taxon>
        <taxon>Gossypium</taxon>
    </lineage>
</organism>
<evidence type="ECO:0000256" key="9">
    <source>
        <dbReference type="ARBA" id="ARBA00023136"/>
    </source>
</evidence>
<dbReference type="AlphaFoldDB" id="A0A9D3U828"/>
<evidence type="ECO:0000256" key="7">
    <source>
        <dbReference type="ARBA" id="ARBA00022824"/>
    </source>
</evidence>
<dbReference type="Pfam" id="PF03155">
    <property type="entry name" value="Alg6_Alg8"/>
    <property type="match status" value="1"/>
</dbReference>
<comment type="similarity">
    <text evidence="3 10">Belongs to the ALG6/ALG8 glucosyltransferase family.</text>
</comment>
<dbReference type="OrthoDB" id="4983at2759"/>
<comment type="caution">
    <text evidence="10">Lacks conserved residue(s) required for the propagation of feature annotation.</text>
</comment>
<keyword evidence="9 10" id="KW-0472">Membrane</keyword>
<keyword evidence="12" id="KW-1185">Reference proteome</keyword>
<accession>A0A9D3U828</accession>
<dbReference type="PANTHER" id="PTHR12413">
    <property type="entry name" value="DOLICHYL GLYCOSYLTRANSFERASE"/>
    <property type="match status" value="1"/>
</dbReference>
<feature type="transmembrane region" description="Helical" evidence="10">
    <location>
        <begin position="94"/>
        <end position="111"/>
    </location>
</feature>
<dbReference type="Proteomes" id="UP000828251">
    <property type="component" value="Unassembled WGS sequence"/>
</dbReference>
<comment type="subcellular location">
    <subcellularLocation>
        <location evidence="1 10">Endoplasmic reticulum membrane</location>
        <topology evidence="1 10">Multi-pass membrane protein</topology>
    </subcellularLocation>
</comment>
<dbReference type="GO" id="GO:0042281">
    <property type="term" value="F:dolichyl pyrophosphate Man9GlcNAc2 alpha-1,3-glucosyltransferase activity"/>
    <property type="evidence" value="ECO:0007669"/>
    <property type="project" value="TreeGrafter"/>
</dbReference>
<gene>
    <name evidence="11" type="ORF">J1N35_043806</name>
</gene>
<proteinExistence type="inferred from homology"/>
<evidence type="ECO:0000256" key="2">
    <source>
        <dbReference type="ARBA" id="ARBA00004922"/>
    </source>
</evidence>
<name>A0A9D3U828_9ROSI</name>
<dbReference type="InterPro" id="IPR004856">
    <property type="entry name" value="Glyco_trans_ALG6/ALG8"/>
</dbReference>
<keyword evidence="8 10" id="KW-1133">Transmembrane helix</keyword>
<evidence type="ECO:0000256" key="5">
    <source>
        <dbReference type="ARBA" id="ARBA00022679"/>
    </source>
</evidence>